<dbReference type="GO" id="GO:0003955">
    <property type="term" value="F:NAD(P)H dehydrogenase (quinone) activity"/>
    <property type="evidence" value="ECO:0007669"/>
    <property type="project" value="TreeGrafter"/>
</dbReference>
<dbReference type="InterPro" id="IPR051169">
    <property type="entry name" value="NADH-Q_oxidoreductase"/>
</dbReference>
<evidence type="ECO:0000313" key="8">
    <source>
        <dbReference type="Proteomes" id="UP000471126"/>
    </source>
</evidence>
<evidence type="ECO:0000256" key="5">
    <source>
        <dbReference type="ARBA" id="ARBA00023002"/>
    </source>
</evidence>
<dbReference type="PANTHER" id="PTHR42913:SF3">
    <property type="entry name" value="64 KDA MITOCHONDRIAL NADH DEHYDROGENASE (EUROFUNG)"/>
    <property type="match status" value="1"/>
</dbReference>
<keyword evidence="3" id="KW-0285">Flavoprotein</keyword>
<evidence type="ECO:0000256" key="2">
    <source>
        <dbReference type="ARBA" id="ARBA00005272"/>
    </source>
</evidence>
<dbReference type="Pfam" id="PF07992">
    <property type="entry name" value="Pyr_redox_2"/>
    <property type="match status" value="1"/>
</dbReference>
<feature type="domain" description="FAD/NAD(P)-binding" evidence="6">
    <location>
        <begin position="1"/>
        <end position="278"/>
    </location>
</feature>
<dbReference type="AlphaFoldDB" id="A0A6P0GGM2"/>
<protein>
    <submittedName>
        <fullName evidence="7">FAD-dependent oxidoreductase</fullName>
    </submittedName>
</protein>
<evidence type="ECO:0000256" key="3">
    <source>
        <dbReference type="ARBA" id="ARBA00022630"/>
    </source>
</evidence>
<accession>A0A6P0GGM2</accession>
<name>A0A6P0GGM2_9ACTN</name>
<evidence type="ECO:0000313" key="7">
    <source>
        <dbReference type="EMBL" id="NEM06361.1"/>
    </source>
</evidence>
<gene>
    <name evidence="7" type="ORF">GCU54_10085</name>
</gene>
<evidence type="ECO:0000256" key="4">
    <source>
        <dbReference type="ARBA" id="ARBA00022827"/>
    </source>
</evidence>
<proteinExistence type="inferred from homology"/>
<evidence type="ECO:0000256" key="1">
    <source>
        <dbReference type="ARBA" id="ARBA00001974"/>
    </source>
</evidence>
<dbReference type="EMBL" id="JAAGWE010000015">
    <property type="protein sequence ID" value="NEM06361.1"/>
    <property type="molecule type" value="Genomic_DNA"/>
</dbReference>
<sequence length="364" mass="38315">MVLGAGYAGLGAAKRLARGLRSTDVRLTLVDRGERFVERVRLHQLASGQDLEARPLFEVLAGTGVELVVATVTGIDLDGQTVHLDTAPHALPYDVLVYALGSGADLGAVPGVREHAFSIADAESALQLREHLADVAPGGPVVVAGGGLTGIEAAAELAEARGDLRIDLVSASTPGGWLSEPARRHLHRALDRLGVTVHAPRRITAVGPDAVLLDDGQELAVAAVIWAAGFAVPGLAADAGLAVDARRRMVVDDHLRSVSHPRVYGIGDAAAAPTPGGTEARMSCQTGLPMGQYLARQIAGTLDGRRPKPIRIRYVWQNISLGRRDGVTQFTRTDDTPLPLLLTGRASAWFKEAVTRGAAWTVTR</sequence>
<dbReference type="InterPro" id="IPR023753">
    <property type="entry name" value="FAD/NAD-binding_dom"/>
</dbReference>
<dbReference type="SUPFAM" id="SSF51905">
    <property type="entry name" value="FAD/NAD(P)-binding domain"/>
    <property type="match status" value="1"/>
</dbReference>
<reference evidence="7 8" key="1">
    <citation type="submission" date="2019-12" db="EMBL/GenBank/DDBJ databases">
        <title>WGS of CPCC 203550 I12A-02606.</title>
        <authorList>
            <person name="Jiang Z."/>
        </authorList>
    </citation>
    <scope>NUCLEOTIDE SEQUENCE [LARGE SCALE GENOMIC DNA]</scope>
    <source>
        <strain evidence="7 8">I12A-02606</strain>
    </source>
</reference>
<dbReference type="PANTHER" id="PTHR42913">
    <property type="entry name" value="APOPTOSIS-INDUCING FACTOR 1"/>
    <property type="match status" value="1"/>
</dbReference>
<keyword evidence="4" id="KW-0274">FAD</keyword>
<evidence type="ECO:0000259" key="6">
    <source>
        <dbReference type="Pfam" id="PF07992"/>
    </source>
</evidence>
<dbReference type="InterPro" id="IPR036188">
    <property type="entry name" value="FAD/NAD-bd_sf"/>
</dbReference>
<dbReference type="GO" id="GO:0019646">
    <property type="term" value="P:aerobic electron transport chain"/>
    <property type="evidence" value="ECO:0007669"/>
    <property type="project" value="TreeGrafter"/>
</dbReference>
<dbReference type="Gene3D" id="3.50.50.100">
    <property type="match status" value="1"/>
</dbReference>
<comment type="similarity">
    <text evidence="2">Belongs to the NADH dehydrogenase family.</text>
</comment>
<comment type="caution">
    <text evidence="7">The sequence shown here is derived from an EMBL/GenBank/DDBJ whole genome shotgun (WGS) entry which is preliminary data.</text>
</comment>
<comment type="cofactor">
    <cofactor evidence="1">
        <name>FAD</name>
        <dbReference type="ChEBI" id="CHEBI:57692"/>
    </cofactor>
</comment>
<dbReference type="Proteomes" id="UP000471126">
    <property type="component" value="Unassembled WGS sequence"/>
</dbReference>
<keyword evidence="5" id="KW-0560">Oxidoreductase</keyword>
<organism evidence="7 8">
    <name type="scientific">Geodermatophilus normandii</name>
    <dbReference type="NCBI Taxonomy" id="1137989"/>
    <lineage>
        <taxon>Bacteria</taxon>
        <taxon>Bacillati</taxon>
        <taxon>Actinomycetota</taxon>
        <taxon>Actinomycetes</taxon>
        <taxon>Geodermatophilales</taxon>
        <taxon>Geodermatophilaceae</taxon>
        <taxon>Geodermatophilus</taxon>
    </lineage>
</organism>